<dbReference type="KEGG" id="meme:HYG87_07545"/>
<dbReference type="AlphaFoldDB" id="A0A8T8K7V3"/>
<dbReference type="OrthoDB" id="71083at2157"/>
<protein>
    <submittedName>
        <fullName evidence="1">Uncharacterized protein</fullName>
    </submittedName>
</protein>
<gene>
    <name evidence="1" type="ORF">HYG87_07545</name>
</gene>
<name>A0A8T8K7V3_9EURY</name>
<organism evidence="1 2">
    <name type="scientific">Methanobacterium alkalithermotolerans</name>
    <dbReference type="NCBI Taxonomy" id="2731220"/>
    <lineage>
        <taxon>Archaea</taxon>
        <taxon>Methanobacteriati</taxon>
        <taxon>Methanobacteriota</taxon>
        <taxon>Methanomada group</taxon>
        <taxon>Methanobacteria</taxon>
        <taxon>Methanobacteriales</taxon>
        <taxon>Methanobacteriaceae</taxon>
        <taxon>Methanobacterium</taxon>
    </lineage>
</organism>
<evidence type="ECO:0000313" key="2">
    <source>
        <dbReference type="Proteomes" id="UP000681041"/>
    </source>
</evidence>
<proteinExistence type="predicted"/>
<keyword evidence="2" id="KW-1185">Reference proteome</keyword>
<accession>A0A8T8K7V3</accession>
<dbReference type="RefSeq" id="WP_211532581.1">
    <property type="nucleotide sequence ID" value="NZ_CP058560.1"/>
</dbReference>
<sequence length="137" mass="16540">MNPKFYQKQIAEVGVDGMKIEPSSLAEAMSLLVKLRNYKKLLEKIKFNLHMDMRSIRKEYLEKIQSLKEEPSRRGLFRKNLTEKDKRSTKKNIYEERDRILAPYEALERLIEDYLDQIEDSKTYLELFIQKETEYKK</sequence>
<dbReference type="Proteomes" id="UP000681041">
    <property type="component" value="Chromosome"/>
</dbReference>
<evidence type="ECO:0000313" key="1">
    <source>
        <dbReference type="EMBL" id="QUH23625.1"/>
    </source>
</evidence>
<reference evidence="1" key="1">
    <citation type="submission" date="2020-07" db="EMBL/GenBank/DDBJ databases">
        <title>Methanobacterium. sp. MethCan genome.</title>
        <authorList>
            <person name="Postec A."/>
            <person name="Quemeneur M."/>
        </authorList>
    </citation>
    <scope>NUCLEOTIDE SEQUENCE</scope>
    <source>
        <strain evidence="1">MethCAN</strain>
    </source>
</reference>
<dbReference type="GeneID" id="64820608"/>
<dbReference type="EMBL" id="CP058560">
    <property type="protein sequence ID" value="QUH23625.1"/>
    <property type="molecule type" value="Genomic_DNA"/>
</dbReference>